<name>A0A816M1T0_BRANA</name>
<gene>
    <name evidence="1" type="ORF">DARMORV10_C07P15170.1</name>
</gene>
<dbReference type="EMBL" id="HG994371">
    <property type="protein sequence ID" value="CAF1968353.1"/>
    <property type="molecule type" value="Genomic_DNA"/>
</dbReference>
<protein>
    <submittedName>
        <fullName evidence="1">(rape) hypothetical protein</fullName>
    </submittedName>
</protein>
<proteinExistence type="predicted"/>
<dbReference type="AlphaFoldDB" id="A0A816M1T0"/>
<reference evidence="1" key="1">
    <citation type="submission" date="2021-01" db="EMBL/GenBank/DDBJ databases">
        <authorList>
            <consortium name="Genoscope - CEA"/>
            <person name="William W."/>
        </authorList>
    </citation>
    <scope>NUCLEOTIDE SEQUENCE</scope>
</reference>
<sequence>MELCFLFKTVIDIYIFPNMYRLPINFVSQMPTVHLLPCRWRHILSLCIIKCLNLSCKLK</sequence>
<organism evidence="1">
    <name type="scientific">Brassica napus</name>
    <name type="common">Rape</name>
    <dbReference type="NCBI Taxonomy" id="3708"/>
    <lineage>
        <taxon>Eukaryota</taxon>
        <taxon>Viridiplantae</taxon>
        <taxon>Streptophyta</taxon>
        <taxon>Embryophyta</taxon>
        <taxon>Tracheophyta</taxon>
        <taxon>Spermatophyta</taxon>
        <taxon>Magnoliopsida</taxon>
        <taxon>eudicotyledons</taxon>
        <taxon>Gunneridae</taxon>
        <taxon>Pentapetalae</taxon>
        <taxon>rosids</taxon>
        <taxon>malvids</taxon>
        <taxon>Brassicales</taxon>
        <taxon>Brassicaceae</taxon>
        <taxon>Brassiceae</taxon>
        <taxon>Brassica</taxon>
    </lineage>
</organism>
<evidence type="ECO:0000313" key="1">
    <source>
        <dbReference type="EMBL" id="CAF1968353.1"/>
    </source>
</evidence>
<dbReference type="Proteomes" id="UP001295469">
    <property type="component" value="Chromosome C07"/>
</dbReference>
<accession>A0A816M1T0</accession>